<accession>A0ABN9Y8J9</accession>
<gene>
    <name evidence="2" type="ORF">PCOR1329_LOCUS83528</name>
</gene>
<keyword evidence="3" id="KW-1185">Reference proteome</keyword>
<comment type="caution">
    <text evidence="2">The sequence shown here is derived from an EMBL/GenBank/DDBJ whole genome shotgun (WGS) entry which is preliminary data.</text>
</comment>
<evidence type="ECO:0000256" key="1">
    <source>
        <dbReference type="SAM" id="MobiDB-lite"/>
    </source>
</evidence>
<dbReference type="Proteomes" id="UP001189429">
    <property type="component" value="Unassembled WGS sequence"/>
</dbReference>
<protein>
    <submittedName>
        <fullName evidence="2">Uncharacterized protein</fullName>
    </submittedName>
</protein>
<reference evidence="2" key="1">
    <citation type="submission" date="2023-10" db="EMBL/GenBank/DDBJ databases">
        <authorList>
            <person name="Chen Y."/>
            <person name="Shah S."/>
            <person name="Dougan E. K."/>
            <person name="Thang M."/>
            <person name="Chan C."/>
        </authorList>
    </citation>
    <scope>NUCLEOTIDE SEQUENCE [LARGE SCALE GENOMIC DNA]</scope>
</reference>
<organism evidence="2 3">
    <name type="scientific">Prorocentrum cordatum</name>
    <dbReference type="NCBI Taxonomy" id="2364126"/>
    <lineage>
        <taxon>Eukaryota</taxon>
        <taxon>Sar</taxon>
        <taxon>Alveolata</taxon>
        <taxon>Dinophyceae</taxon>
        <taxon>Prorocentrales</taxon>
        <taxon>Prorocentraceae</taxon>
        <taxon>Prorocentrum</taxon>
    </lineage>
</organism>
<feature type="non-terminal residue" evidence="2">
    <location>
        <position position="116"/>
    </location>
</feature>
<dbReference type="EMBL" id="CAUYUJ010022111">
    <property type="protein sequence ID" value="CAK0908977.1"/>
    <property type="molecule type" value="Genomic_DNA"/>
</dbReference>
<evidence type="ECO:0000313" key="3">
    <source>
        <dbReference type="Proteomes" id="UP001189429"/>
    </source>
</evidence>
<feature type="compositionally biased region" description="Basic and acidic residues" evidence="1">
    <location>
        <begin position="48"/>
        <end position="65"/>
    </location>
</feature>
<name>A0ABN9Y8J9_9DINO</name>
<feature type="region of interest" description="Disordered" evidence="1">
    <location>
        <begin position="48"/>
        <end position="78"/>
    </location>
</feature>
<evidence type="ECO:0000313" key="2">
    <source>
        <dbReference type="EMBL" id="CAK0908977.1"/>
    </source>
</evidence>
<sequence length="116" mass="12600">MSRHAVAHSLRIKFTMQLSSKFIFGRAFMRPLLSTMEVEAAPDWLNIKREAPDGDKPDKGGEKCGKLQRRKNQVESDAVGGKAELAGANYICFLPPATVTTAASLKQAGADYNATC</sequence>
<proteinExistence type="predicted"/>